<evidence type="ECO:0000256" key="7">
    <source>
        <dbReference type="SAM" id="MobiDB-lite"/>
    </source>
</evidence>
<keyword evidence="4 6" id="KW-0694">RNA-binding</keyword>
<dbReference type="AlphaFoldDB" id="A0A7R9BFM9"/>
<dbReference type="GO" id="GO:0050686">
    <property type="term" value="P:negative regulation of mRNA processing"/>
    <property type="evidence" value="ECO:0007669"/>
    <property type="project" value="UniProtKB-ARBA"/>
</dbReference>
<dbReference type="Gene3D" id="3.30.70.330">
    <property type="match status" value="3"/>
</dbReference>
<keyword evidence="3" id="KW-0677">Repeat</keyword>
<dbReference type="OrthoDB" id="266020at2759"/>
<dbReference type="FunFam" id="3.30.70.330:FF:000383">
    <property type="entry name" value="Sex lethal, isoform D"/>
    <property type="match status" value="1"/>
</dbReference>
<dbReference type="InterPro" id="IPR006548">
    <property type="entry name" value="ELAD_HU_SF"/>
</dbReference>
<dbReference type="FunFam" id="3.30.70.330:FF:000205">
    <property type="entry name" value="Sex lethal, isoform B"/>
    <property type="match status" value="1"/>
</dbReference>
<dbReference type="InterPro" id="IPR000504">
    <property type="entry name" value="RRM_dom"/>
</dbReference>
<dbReference type="NCBIfam" id="TIGR01661">
    <property type="entry name" value="ELAV_HUD_SF"/>
    <property type="match status" value="1"/>
</dbReference>
<comment type="similarity">
    <text evidence="2">Belongs to the RRM elav family.</text>
</comment>
<dbReference type="GO" id="GO:0009967">
    <property type="term" value="P:positive regulation of signal transduction"/>
    <property type="evidence" value="ECO:0007669"/>
    <property type="project" value="UniProtKB-ARBA"/>
</dbReference>
<evidence type="ECO:0000259" key="8">
    <source>
        <dbReference type="PROSITE" id="PS50102"/>
    </source>
</evidence>
<comment type="subcellular location">
    <subcellularLocation>
        <location evidence="1">Nucleus</location>
    </subcellularLocation>
</comment>
<dbReference type="InterPro" id="IPR002343">
    <property type="entry name" value="Hud_Sxl_RNA"/>
</dbReference>
<dbReference type="InterPro" id="IPR012677">
    <property type="entry name" value="Nucleotide-bd_a/b_plait_sf"/>
</dbReference>
<dbReference type="PROSITE" id="PS50102">
    <property type="entry name" value="RRM"/>
    <property type="match status" value="3"/>
</dbReference>
<feature type="domain" description="RRM" evidence="8">
    <location>
        <begin position="292"/>
        <end position="370"/>
    </location>
</feature>
<evidence type="ECO:0000256" key="5">
    <source>
        <dbReference type="ARBA" id="ARBA00023242"/>
    </source>
</evidence>
<dbReference type="GO" id="GO:0005737">
    <property type="term" value="C:cytoplasm"/>
    <property type="evidence" value="ECO:0007669"/>
    <property type="project" value="UniProtKB-ARBA"/>
</dbReference>
<evidence type="ECO:0000313" key="9">
    <source>
        <dbReference type="EMBL" id="CAD7274394.1"/>
    </source>
</evidence>
<accession>A0A7R9BFM9</accession>
<dbReference type="SMART" id="SM00360">
    <property type="entry name" value="RRM"/>
    <property type="match status" value="3"/>
</dbReference>
<dbReference type="Proteomes" id="UP000678499">
    <property type="component" value="Unassembled WGS sequence"/>
</dbReference>
<organism evidence="9">
    <name type="scientific">Notodromas monacha</name>
    <dbReference type="NCBI Taxonomy" id="399045"/>
    <lineage>
        <taxon>Eukaryota</taxon>
        <taxon>Metazoa</taxon>
        <taxon>Ecdysozoa</taxon>
        <taxon>Arthropoda</taxon>
        <taxon>Crustacea</taxon>
        <taxon>Oligostraca</taxon>
        <taxon>Ostracoda</taxon>
        <taxon>Podocopa</taxon>
        <taxon>Podocopida</taxon>
        <taxon>Cypridocopina</taxon>
        <taxon>Cypridoidea</taxon>
        <taxon>Cyprididae</taxon>
        <taxon>Notodromas</taxon>
    </lineage>
</organism>
<dbReference type="EMBL" id="CAJPEX010000245">
    <property type="protein sequence ID" value="CAG0914546.1"/>
    <property type="molecule type" value="Genomic_DNA"/>
</dbReference>
<dbReference type="GO" id="GO:0008266">
    <property type="term" value="F:poly(U) RNA binding"/>
    <property type="evidence" value="ECO:0007669"/>
    <property type="project" value="UniProtKB-ARBA"/>
</dbReference>
<reference evidence="9" key="1">
    <citation type="submission" date="2020-11" db="EMBL/GenBank/DDBJ databases">
        <authorList>
            <person name="Tran Van P."/>
        </authorList>
    </citation>
    <scope>NUCLEOTIDE SEQUENCE</scope>
</reference>
<dbReference type="PANTHER" id="PTHR10352">
    <property type="entry name" value="EUKARYOTIC TRANSLATION INITIATION FACTOR 3 SUBUNIT G"/>
    <property type="match status" value="1"/>
</dbReference>
<dbReference type="CDD" id="cd12377">
    <property type="entry name" value="RRM3_Hu"/>
    <property type="match status" value="1"/>
</dbReference>
<evidence type="ECO:0000256" key="3">
    <source>
        <dbReference type="ARBA" id="ARBA00022737"/>
    </source>
</evidence>
<keyword evidence="5" id="KW-0539">Nucleus</keyword>
<dbReference type="GO" id="GO:1990904">
    <property type="term" value="C:ribonucleoprotein complex"/>
    <property type="evidence" value="ECO:0007669"/>
    <property type="project" value="InterPro"/>
</dbReference>
<sequence length="373" mass="39690">MYMGDGNHFGPGNHDDKMGMPGDGGGDGRTNLIVNYLPQNMTQDDMRNLFAAMGEIKTCKLIHDKVSGQSLGYGFVDYVKTEDAKKAIESLNAYHLDNKIIRVSYARPSSDTIQGTNLYITGIPKSWTQKDLECTFSHFGKIITSRVLCDKVTGIPKGVAFVRYDQRGEAETAVAAMNGKIPDSCSDPIQVKFANKPDASKNAMAQAAAASGVYGNPMQFATGAMHHTGPTGAGGPPFRYNLPGPLQPAAAAAAAAAAASGKQMLGGMARFGSGPTGGPGPAPPASTPLNGFVIFVYNLAPDADESVLWQLFGPFGAVQSVKVIRDPETKQCKGYGFVNMAKYEEALMAIQNLNGYNLGQRTLQVSFKTDKKK</sequence>
<name>A0A7R9BFM9_9CRUS</name>
<dbReference type="GO" id="GO:0003729">
    <property type="term" value="F:mRNA binding"/>
    <property type="evidence" value="ECO:0007669"/>
    <property type="project" value="UniProtKB-ARBA"/>
</dbReference>
<feature type="region of interest" description="Disordered" evidence="7">
    <location>
        <begin position="1"/>
        <end position="24"/>
    </location>
</feature>
<evidence type="ECO:0000256" key="4">
    <source>
        <dbReference type="ARBA" id="ARBA00022884"/>
    </source>
</evidence>
<dbReference type="SUPFAM" id="SSF54928">
    <property type="entry name" value="RNA-binding domain, RBD"/>
    <property type="match status" value="2"/>
</dbReference>
<dbReference type="Pfam" id="PF00076">
    <property type="entry name" value="RRM_1"/>
    <property type="match status" value="3"/>
</dbReference>
<feature type="domain" description="RRM" evidence="8">
    <location>
        <begin position="30"/>
        <end position="108"/>
    </location>
</feature>
<dbReference type="GO" id="GO:0005634">
    <property type="term" value="C:nucleus"/>
    <property type="evidence" value="ECO:0007669"/>
    <property type="project" value="UniProtKB-SubCell"/>
</dbReference>
<evidence type="ECO:0000256" key="1">
    <source>
        <dbReference type="ARBA" id="ARBA00004123"/>
    </source>
</evidence>
<gene>
    <name evidence="9" type="ORF">NMOB1V02_LOCUS2227</name>
</gene>
<protein>
    <recommendedName>
        <fullName evidence="8">RRM domain-containing protein</fullName>
    </recommendedName>
</protein>
<dbReference type="InterPro" id="IPR035979">
    <property type="entry name" value="RBD_domain_sf"/>
</dbReference>
<evidence type="ECO:0000256" key="6">
    <source>
        <dbReference type="PROSITE-ProRule" id="PRU00176"/>
    </source>
</evidence>
<proteinExistence type="inferred from homology"/>
<feature type="domain" description="RRM" evidence="8">
    <location>
        <begin position="116"/>
        <end position="196"/>
    </location>
</feature>
<dbReference type="PRINTS" id="PR00961">
    <property type="entry name" value="HUDSXLRNA"/>
</dbReference>
<dbReference type="GO" id="GO:0010629">
    <property type="term" value="P:negative regulation of gene expression"/>
    <property type="evidence" value="ECO:0007669"/>
    <property type="project" value="UniProtKB-ARBA"/>
</dbReference>
<dbReference type="EMBL" id="OA882282">
    <property type="protein sequence ID" value="CAD7274394.1"/>
    <property type="molecule type" value="Genomic_DNA"/>
</dbReference>
<evidence type="ECO:0000313" key="10">
    <source>
        <dbReference type="Proteomes" id="UP000678499"/>
    </source>
</evidence>
<evidence type="ECO:0000256" key="2">
    <source>
        <dbReference type="ARBA" id="ARBA00006266"/>
    </source>
</evidence>
<keyword evidence="10" id="KW-1185">Reference proteome</keyword>